<dbReference type="GO" id="GO:0005525">
    <property type="term" value="F:GTP binding"/>
    <property type="evidence" value="ECO:0007669"/>
    <property type="project" value="InterPro"/>
</dbReference>
<dbReference type="Pfam" id="PF17297">
    <property type="entry name" value="PEPCK_N"/>
    <property type="match status" value="1"/>
</dbReference>
<organism evidence="2 3">
    <name type="scientific">Diploptera punctata</name>
    <name type="common">Pacific beetle cockroach</name>
    <dbReference type="NCBI Taxonomy" id="6984"/>
    <lineage>
        <taxon>Eukaryota</taxon>
        <taxon>Metazoa</taxon>
        <taxon>Ecdysozoa</taxon>
        <taxon>Arthropoda</taxon>
        <taxon>Hexapoda</taxon>
        <taxon>Insecta</taxon>
        <taxon>Pterygota</taxon>
        <taxon>Neoptera</taxon>
        <taxon>Polyneoptera</taxon>
        <taxon>Dictyoptera</taxon>
        <taxon>Blattodea</taxon>
        <taxon>Blaberoidea</taxon>
        <taxon>Blaberidae</taxon>
        <taxon>Diplopterinae</taxon>
        <taxon>Diploptera</taxon>
    </lineage>
</organism>
<dbReference type="GO" id="GO:0005829">
    <property type="term" value="C:cytosol"/>
    <property type="evidence" value="ECO:0007669"/>
    <property type="project" value="TreeGrafter"/>
</dbReference>
<accession>A0AAD8AF54</accession>
<evidence type="ECO:0000259" key="1">
    <source>
        <dbReference type="Pfam" id="PF17297"/>
    </source>
</evidence>
<dbReference type="GO" id="GO:0046327">
    <property type="term" value="P:glycerol biosynthetic process from pyruvate"/>
    <property type="evidence" value="ECO:0007669"/>
    <property type="project" value="TreeGrafter"/>
</dbReference>
<protein>
    <recommendedName>
        <fullName evidence="1">Phosphoenolpyruvate carboxykinase GTP-utilising N-terminal domain-containing protein</fullName>
    </recommendedName>
</protein>
<dbReference type="GO" id="GO:0006094">
    <property type="term" value="P:gluconeogenesis"/>
    <property type="evidence" value="ECO:0007669"/>
    <property type="project" value="InterPro"/>
</dbReference>
<dbReference type="Gene3D" id="3.40.449.10">
    <property type="entry name" value="Phosphoenolpyruvate Carboxykinase, domain 1"/>
    <property type="match status" value="1"/>
</dbReference>
<dbReference type="AlphaFoldDB" id="A0AAD8AF54"/>
<dbReference type="GO" id="GO:0042594">
    <property type="term" value="P:response to starvation"/>
    <property type="evidence" value="ECO:0007669"/>
    <property type="project" value="TreeGrafter"/>
</dbReference>
<dbReference type="InterPro" id="IPR035078">
    <property type="entry name" value="PEP_carboxykinase_GTP_N"/>
</dbReference>
<dbReference type="GO" id="GO:0071333">
    <property type="term" value="P:cellular response to glucose stimulus"/>
    <property type="evidence" value="ECO:0007669"/>
    <property type="project" value="TreeGrafter"/>
</dbReference>
<comment type="caution">
    <text evidence="2">The sequence shown here is derived from an EMBL/GenBank/DDBJ whole genome shotgun (WGS) entry which is preliminary data.</text>
</comment>
<feature type="domain" description="Phosphoenolpyruvate carboxykinase GTP-utilising N-terminal" evidence="1">
    <location>
        <begin position="55"/>
        <end position="134"/>
    </location>
</feature>
<dbReference type="PANTHER" id="PTHR11561">
    <property type="entry name" value="PHOSPHOENOLPYRUVATE CARBOXYKINASE"/>
    <property type="match status" value="1"/>
</dbReference>
<evidence type="ECO:0000313" key="3">
    <source>
        <dbReference type="Proteomes" id="UP001233999"/>
    </source>
</evidence>
<gene>
    <name evidence="2" type="ORF">L9F63_011170</name>
</gene>
<dbReference type="GO" id="GO:0006107">
    <property type="term" value="P:oxaloacetate metabolic process"/>
    <property type="evidence" value="ECO:0007669"/>
    <property type="project" value="TreeGrafter"/>
</dbReference>
<reference evidence="2" key="2">
    <citation type="submission" date="2023-05" db="EMBL/GenBank/DDBJ databases">
        <authorList>
            <person name="Fouks B."/>
        </authorList>
    </citation>
    <scope>NUCLEOTIDE SEQUENCE</scope>
    <source>
        <strain evidence="2">Stay&amp;Tobe</strain>
        <tissue evidence="2">Testes</tissue>
    </source>
</reference>
<dbReference type="InterPro" id="IPR008209">
    <property type="entry name" value="PEP_carboxykinase_GTP"/>
</dbReference>
<dbReference type="PANTHER" id="PTHR11561:SF0">
    <property type="entry name" value="PHOSPHOENOLPYRUVATE CARBOXYKINASE [GTP]-RELATED"/>
    <property type="match status" value="1"/>
</dbReference>
<proteinExistence type="predicted"/>
<dbReference type="GO" id="GO:0030145">
    <property type="term" value="F:manganese ion binding"/>
    <property type="evidence" value="ECO:0007669"/>
    <property type="project" value="TreeGrafter"/>
</dbReference>
<dbReference type="Proteomes" id="UP001233999">
    <property type="component" value="Unassembled WGS sequence"/>
</dbReference>
<dbReference type="GO" id="GO:0004613">
    <property type="term" value="F:phosphoenolpyruvate carboxykinase (GTP) activity"/>
    <property type="evidence" value="ECO:0007669"/>
    <property type="project" value="TreeGrafter"/>
</dbReference>
<sequence length="140" mass="16079">MPDVIEKNQYTPCAASVSRYAKSLSQPNVGLYDHLRGVNVSYGNIHALTPKIRAYVEENVSLCEPDSIHICDGSEAENNYLLRLMLRQGTIEPLLKYENCWLARTNPADVARVESRTFICTEERRETIPTPKTWSERYTW</sequence>
<keyword evidence="3" id="KW-1185">Reference proteome</keyword>
<dbReference type="EMBL" id="JASPKZ010001574">
    <property type="protein sequence ID" value="KAJ9597969.1"/>
    <property type="molecule type" value="Genomic_DNA"/>
</dbReference>
<dbReference type="GO" id="GO:0033993">
    <property type="term" value="P:response to lipid"/>
    <property type="evidence" value="ECO:0007669"/>
    <property type="project" value="TreeGrafter"/>
</dbReference>
<evidence type="ECO:0000313" key="2">
    <source>
        <dbReference type="EMBL" id="KAJ9597969.1"/>
    </source>
</evidence>
<dbReference type="SUPFAM" id="SSF68923">
    <property type="entry name" value="PEP carboxykinase N-terminal domain"/>
    <property type="match status" value="1"/>
</dbReference>
<dbReference type="GO" id="GO:0019543">
    <property type="term" value="P:propionate catabolic process"/>
    <property type="evidence" value="ECO:0007669"/>
    <property type="project" value="TreeGrafter"/>
</dbReference>
<reference evidence="2" key="1">
    <citation type="journal article" date="2023" name="IScience">
        <title>Live-bearing cockroach genome reveals convergent evolutionary mechanisms linked to viviparity in insects and beyond.</title>
        <authorList>
            <person name="Fouks B."/>
            <person name="Harrison M.C."/>
            <person name="Mikhailova A.A."/>
            <person name="Marchal E."/>
            <person name="English S."/>
            <person name="Carruthers M."/>
            <person name="Jennings E.C."/>
            <person name="Chiamaka E.L."/>
            <person name="Frigard R.A."/>
            <person name="Pippel M."/>
            <person name="Attardo G.M."/>
            <person name="Benoit J.B."/>
            <person name="Bornberg-Bauer E."/>
            <person name="Tobe S.S."/>
        </authorList>
    </citation>
    <scope>NUCLEOTIDE SEQUENCE</scope>
    <source>
        <strain evidence="2">Stay&amp;Tobe</strain>
    </source>
</reference>
<dbReference type="InterPro" id="IPR008210">
    <property type="entry name" value="PEP_carboxykinase_N"/>
</dbReference>
<name>A0AAD8AF54_DIPPU</name>